<dbReference type="Proteomes" id="UP000244905">
    <property type="component" value="Unassembled WGS sequence"/>
</dbReference>
<dbReference type="AlphaFoldDB" id="A0A2V1IK62"/>
<name>A0A2V1IK62_9BACT</name>
<keyword evidence="3" id="KW-1185">Reference proteome</keyword>
<evidence type="ECO:0000313" key="2">
    <source>
        <dbReference type="EMBL" id="PWB02704.1"/>
    </source>
</evidence>
<comment type="caution">
    <text evidence="2">The sequence shown here is derived from an EMBL/GenBank/DDBJ whole genome shotgun (WGS) entry which is preliminary data.</text>
</comment>
<sequence>MTTKFFYLPCIVALACMLPMTSCSDDKDAPEPLVPEFVITGCEGVQDFNRGESKTYSVDASNIAQITISAPTGWTADYSDGILTVTAPSDEERDVTCKGNIIISTMSEDEIEAEAAIEVSTYELRFLTFEDADAHFNSFTLPYCNKTISTWSDLIDSKQYGGELLYGSDGYGMDDPYSWYDQNNTELRHSMPPAFDMYCYWSGGHAISNYADTDLSHGDFSHQLSVYGAGGHNGSSNFAMHYGYLDGSQFNMNEGLPAIEFADGKARIIDHMWVMNSTYAMNCYISGNGLTAKIGPDDWVQIVATGYAADGSKAGESKFYMCNGPDYIVRDWTRWDLSELGKVAKVEFNVTGSSDNGYGFSQPAYFAYDDVAVRFEE</sequence>
<feature type="chain" id="PRO_5016128882" evidence="1">
    <location>
        <begin position="25"/>
        <end position="377"/>
    </location>
</feature>
<keyword evidence="1" id="KW-0732">Signal</keyword>
<dbReference type="EMBL" id="PUEC01000010">
    <property type="protein sequence ID" value="PWB02704.1"/>
    <property type="molecule type" value="Genomic_DNA"/>
</dbReference>
<dbReference type="RefSeq" id="WP_107031978.1">
    <property type="nucleotide sequence ID" value="NZ_CAPEJN010000003.1"/>
</dbReference>
<proteinExistence type="predicted"/>
<protein>
    <submittedName>
        <fullName evidence="2">DUF4465 domain-containing protein</fullName>
    </submittedName>
</protein>
<gene>
    <name evidence="2" type="ORF">C5O23_05655</name>
</gene>
<dbReference type="PROSITE" id="PS51257">
    <property type="entry name" value="PROKAR_LIPOPROTEIN"/>
    <property type="match status" value="1"/>
</dbReference>
<organism evidence="2 3">
    <name type="scientific">Duncaniella muris</name>
    <dbReference type="NCBI Taxonomy" id="2094150"/>
    <lineage>
        <taxon>Bacteria</taxon>
        <taxon>Pseudomonadati</taxon>
        <taxon>Bacteroidota</taxon>
        <taxon>Bacteroidia</taxon>
        <taxon>Bacteroidales</taxon>
        <taxon>Muribaculaceae</taxon>
        <taxon>Duncaniella</taxon>
    </lineage>
</organism>
<accession>A0A2V1IK62</accession>
<dbReference type="InterPro" id="IPR027828">
    <property type="entry name" value="DUF4465"/>
</dbReference>
<dbReference type="Pfam" id="PF14717">
    <property type="entry name" value="DUF4465"/>
    <property type="match status" value="1"/>
</dbReference>
<feature type="signal peptide" evidence="1">
    <location>
        <begin position="1"/>
        <end position="24"/>
    </location>
</feature>
<reference evidence="3" key="1">
    <citation type="submission" date="2018-02" db="EMBL/GenBank/DDBJ databases">
        <authorList>
            <person name="Clavel T."/>
            <person name="Strowig T."/>
        </authorList>
    </citation>
    <scope>NUCLEOTIDE SEQUENCE [LARGE SCALE GENOMIC DNA]</scope>
    <source>
        <strain evidence="3">DSM 103720</strain>
    </source>
</reference>
<dbReference type="GeneID" id="82525826"/>
<dbReference type="Gene3D" id="2.60.120.1350">
    <property type="entry name" value="Protein of unknown function DUF4465"/>
    <property type="match status" value="1"/>
</dbReference>
<evidence type="ECO:0000256" key="1">
    <source>
        <dbReference type="SAM" id="SignalP"/>
    </source>
</evidence>
<evidence type="ECO:0000313" key="3">
    <source>
        <dbReference type="Proteomes" id="UP000244905"/>
    </source>
</evidence>